<reference evidence="2" key="1">
    <citation type="journal article" date="2022" name="Front. Microbiol.">
        <title>Genome-based taxonomic rearrangement of Oceanobacter-related bacteria including the description of Thalassolituus hydrocarbonoclasticus sp. nov. and Thalassolituus pacificus sp. nov. and emended description of the genus Thalassolituus.</title>
        <authorList>
            <person name="Dong C."/>
            <person name="Wei L."/>
            <person name="Wang J."/>
            <person name="Lai Q."/>
            <person name="Huang Z."/>
            <person name="Shao Z."/>
        </authorList>
    </citation>
    <scope>NUCLEOTIDE SEQUENCE</scope>
    <source>
        <strain evidence="2">59MF3M-4</strain>
    </source>
</reference>
<dbReference type="GO" id="GO:0006355">
    <property type="term" value="P:regulation of DNA-templated transcription"/>
    <property type="evidence" value="ECO:0007669"/>
    <property type="project" value="InterPro"/>
</dbReference>
<dbReference type="RefSeq" id="WP_260976683.1">
    <property type="nucleotide sequence ID" value="NZ_JAOANI010000019.1"/>
</dbReference>
<evidence type="ECO:0000313" key="3">
    <source>
        <dbReference type="Proteomes" id="UP001147830"/>
    </source>
</evidence>
<name>A0A9X2WGG7_9GAMM</name>
<keyword evidence="3" id="KW-1185">Reference proteome</keyword>
<protein>
    <submittedName>
        <fullName evidence="2">LexA regulated protein</fullName>
    </submittedName>
</protein>
<feature type="compositionally biased region" description="Basic and acidic residues" evidence="1">
    <location>
        <begin position="1"/>
        <end position="10"/>
    </location>
</feature>
<accession>A0A9X2WGG7</accession>
<dbReference type="EMBL" id="JAOANI010000019">
    <property type="protein sequence ID" value="MCT7359828.1"/>
    <property type="molecule type" value="Genomic_DNA"/>
</dbReference>
<organism evidence="2 3">
    <name type="scientific">Thalassolituus pacificus</name>
    <dbReference type="NCBI Taxonomy" id="2975440"/>
    <lineage>
        <taxon>Bacteria</taxon>
        <taxon>Pseudomonadati</taxon>
        <taxon>Pseudomonadota</taxon>
        <taxon>Gammaproteobacteria</taxon>
        <taxon>Oceanospirillales</taxon>
        <taxon>Oceanospirillaceae</taxon>
        <taxon>Thalassolituus</taxon>
    </lineage>
</organism>
<evidence type="ECO:0000256" key="1">
    <source>
        <dbReference type="SAM" id="MobiDB-lite"/>
    </source>
</evidence>
<comment type="caution">
    <text evidence="2">The sequence shown here is derived from an EMBL/GenBank/DDBJ whole genome shotgun (WGS) entry which is preliminary data.</text>
</comment>
<sequence>MSVQPEDRTTIDMFAANRPGRPRSNPYERSQQCRFNKRTQRQRDKERGLHRLEVKLDAQVVERLDEVCTELNLARADVLELALKHWLHL</sequence>
<proteinExistence type="predicted"/>
<dbReference type="AlphaFoldDB" id="A0A9X2WGG7"/>
<gene>
    <name evidence="2" type="primary">ybfE</name>
    <name evidence="2" type="ORF">NYR02_12485</name>
</gene>
<evidence type="ECO:0000313" key="2">
    <source>
        <dbReference type="EMBL" id="MCT7359828.1"/>
    </source>
</evidence>
<dbReference type="NCBIfam" id="NF008671">
    <property type="entry name" value="PRK11675.1"/>
    <property type="match status" value="1"/>
</dbReference>
<feature type="region of interest" description="Disordered" evidence="1">
    <location>
        <begin position="1"/>
        <end position="46"/>
    </location>
</feature>
<reference evidence="2" key="2">
    <citation type="submission" date="2022-08" db="EMBL/GenBank/DDBJ databases">
        <authorList>
            <person name="Dong C."/>
        </authorList>
    </citation>
    <scope>NUCLEOTIDE SEQUENCE</scope>
    <source>
        <strain evidence="2">59MF3M-4</strain>
    </source>
</reference>
<dbReference type="Proteomes" id="UP001147830">
    <property type="component" value="Unassembled WGS sequence"/>
</dbReference>